<feature type="domain" description="Alpha-carbonic anhydrase" evidence="5">
    <location>
        <begin position="177"/>
        <end position="436"/>
    </location>
</feature>
<gene>
    <name evidence="6" type="ORF">TCAL_11592</name>
</gene>
<dbReference type="InterPro" id="IPR023561">
    <property type="entry name" value="Carbonic_anhydrase_a-class"/>
</dbReference>
<dbReference type="GO" id="GO:0008270">
    <property type="term" value="F:zinc ion binding"/>
    <property type="evidence" value="ECO:0007669"/>
    <property type="project" value="UniProtKB-UniRule"/>
</dbReference>
<dbReference type="CDD" id="cd00326">
    <property type="entry name" value="alpha_CA"/>
    <property type="match status" value="1"/>
</dbReference>
<dbReference type="InterPro" id="IPR018338">
    <property type="entry name" value="Carbonic_anhydrase_a-class_CS"/>
</dbReference>
<evidence type="ECO:0000256" key="2">
    <source>
        <dbReference type="ARBA" id="ARBA00022723"/>
    </source>
</evidence>
<dbReference type="SMART" id="SM01057">
    <property type="entry name" value="Carb_anhydrase"/>
    <property type="match status" value="2"/>
</dbReference>
<sequence length="436" mass="48442">CLSCFHARISRLGLQRFEAKSSSSNRISYQIKYELLSCPDTSQWCDSFPTCCPSSVRQSPIDIIESNAVPQSYPTFEVTFETDGPPSAVEGILSNNGHTVQWSVDTSKNNIELAKGPLGSDTYQLAQFHFHWGRTQRTGSEHALNGKFFPAEVHFVHYNKKYNSLAEAAGKSDGLAVVGIFIEVEEAKSWCDSFPTCCPSSVRQSPIDIIESNAVPQSYPTFEVTFETDGPPSAVEGILSNNGHTVQWSVDTSKNNIELAKGPLGSDTYQLAQFHFHWGRTQRTGSEHALNGKFFPAEVHFVHYNKKYNSLAEAAGKSDGLAVVGIFIEVEEAKSPIVEAVRDIRTPNTEVLVTLNLEEMLGNVNLEKYTTYKGSLTTPGCNESVTWINLLTPISIGRTDLKFIRLLRETTNKARLVNNYRALQNNQQTLYIRANV</sequence>
<dbReference type="EC" id="4.2.1.1" evidence="4"/>
<dbReference type="InterPro" id="IPR036398">
    <property type="entry name" value="CA_dom_sf"/>
</dbReference>
<dbReference type="Pfam" id="PF00194">
    <property type="entry name" value="Carb_anhydrase"/>
    <property type="match status" value="1"/>
</dbReference>
<dbReference type="PROSITE" id="PS51144">
    <property type="entry name" value="ALPHA_CA_2"/>
    <property type="match status" value="2"/>
</dbReference>
<reference evidence="6 7" key="1">
    <citation type="journal article" date="2018" name="Nat. Ecol. Evol.">
        <title>Genomic signatures of mitonuclear coevolution across populations of Tigriopus californicus.</title>
        <authorList>
            <person name="Barreto F.S."/>
            <person name="Watson E.T."/>
            <person name="Lima T.G."/>
            <person name="Willett C.S."/>
            <person name="Edmands S."/>
            <person name="Li W."/>
            <person name="Burton R.S."/>
        </authorList>
    </citation>
    <scope>NUCLEOTIDE SEQUENCE [LARGE SCALE GENOMIC DNA]</scope>
    <source>
        <strain evidence="6 7">San Diego</strain>
    </source>
</reference>
<evidence type="ECO:0000313" key="6">
    <source>
        <dbReference type="EMBL" id="TRY64038.1"/>
    </source>
</evidence>
<evidence type="ECO:0000256" key="3">
    <source>
        <dbReference type="ARBA" id="ARBA00022833"/>
    </source>
</evidence>
<comment type="function">
    <text evidence="4">Reversible hydration of carbon dioxide.</text>
</comment>
<comment type="catalytic activity">
    <reaction evidence="4">
        <text>hydrogencarbonate + H(+) = CO2 + H2O</text>
        <dbReference type="Rhea" id="RHEA:10748"/>
        <dbReference type="ChEBI" id="CHEBI:15377"/>
        <dbReference type="ChEBI" id="CHEBI:15378"/>
        <dbReference type="ChEBI" id="CHEBI:16526"/>
        <dbReference type="ChEBI" id="CHEBI:17544"/>
        <dbReference type="EC" id="4.2.1.1"/>
    </reaction>
</comment>
<comment type="caution">
    <text evidence="6">The sequence shown here is derived from an EMBL/GenBank/DDBJ whole genome shotgun (WGS) entry which is preliminary data.</text>
</comment>
<protein>
    <recommendedName>
        <fullName evidence="4">Carbonic anhydrase</fullName>
        <ecNumber evidence="4">4.2.1.1</ecNumber>
    </recommendedName>
</protein>
<dbReference type="EMBL" id="VCGU01000458">
    <property type="protein sequence ID" value="TRY64038.1"/>
    <property type="molecule type" value="Genomic_DNA"/>
</dbReference>
<keyword evidence="7" id="KW-1185">Reference proteome</keyword>
<dbReference type="InterPro" id="IPR001148">
    <property type="entry name" value="CA_dom"/>
</dbReference>
<dbReference type="AlphaFoldDB" id="A0A553NF63"/>
<evidence type="ECO:0000313" key="7">
    <source>
        <dbReference type="Proteomes" id="UP000318571"/>
    </source>
</evidence>
<dbReference type="PROSITE" id="PS00162">
    <property type="entry name" value="ALPHA_CA_1"/>
    <property type="match status" value="2"/>
</dbReference>
<dbReference type="STRING" id="6832.A0A553NF63"/>
<evidence type="ECO:0000259" key="5">
    <source>
        <dbReference type="PROSITE" id="PS51144"/>
    </source>
</evidence>
<dbReference type="GO" id="GO:0004089">
    <property type="term" value="F:carbonate dehydratase activity"/>
    <property type="evidence" value="ECO:0007669"/>
    <property type="project" value="UniProtKB-UniRule"/>
</dbReference>
<proteinExistence type="inferred from homology"/>
<dbReference type="GO" id="GO:0005737">
    <property type="term" value="C:cytoplasm"/>
    <property type="evidence" value="ECO:0007669"/>
    <property type="project" value="TreeGrafter"/>
</dbReference>
<keyword evidence="3 4" id="KW-0862">Zinc</keyword>
<keyword evidence="4" id="KW-0456">Lyase</keyword>
<dbReference type="Proteomes" id="UP000318571">
    <property type="component" value="Chromosome 10"/>
</dbReference>
<dbReference type="OMA" id="NGHTVQW"/>
<dbReference type="PANTHER" id="PTHR18952">
    <property type="entry name" value="CARBONIC ANHYDRASE"/>
    <property type="match status" value="1"/>
</dbReference>
<keyword evidence="2 4" id="KW-0479">Metal-binding</keyword>
<comment type="cofactor">
    <cofactor evidence="4">
        <name>Zn(2+)</name>
        <dbReference type="ChEBI" id="CHEBI:29105"/>
    </cofactor>
</comment>
<feature type="domain" description="Alpha-carbonic anhydrase" evidence="5">
    <location>
        <begin position="29"/>
        <end position="176"/>
    </location>
</feature>
<evidence type="ECO:0000256" key="1">
    <source>
        <dbReference type="ARBA" id="ARBA00010718"/>
    </source>
</evidence>
<dbReference type="PANTHER" id="PTHR18952:SF124">
    <property type="entry name" value="CARBONIC ANHYDRASE 7"/>
    <property type="match status" value="1"/>
</dbReference>
<organism evidence="6 7">
    <name type="scientific">Tigriopus californicus</name>
    <name type="common">Marine copepod</name>
    <dbReference type="NCBI Taxonomy" id="6832"/>
    <lineage>
        <taxon>Eukaryota</taxon>
        <taxon>Metazoa</taxon>
        <taxon>Ecdysozoa</taxon>
        <taxon>Arthropoda</taxon>
        <taxon>Crustacea</taxon>
        <taxon>Multicrustacea</taxon>
        <taxon>Hexanauplia</taxon>
        <taxon>Copepoda</taxon>
        <taxon>Harpacticoida</taxon>
        <taxon>Harpacticidae</taxon>
        <taxon>Tigriopus</taxon>
    </lineage>
</organism>
<feature type="non-terminal residue" evidence="6">
    <location>
        <position position="1"/>
    </location>
</feature>
<dbReference type="SUPFAM" id="SSF51069">
    <property type="entry name" value="Carbonic anhydrase"/>
    <property type="match status" value="2"/>
</dbReference>
<dbReference type="Gene3D" id="3.10.200.10">
    <property type="entry name" value="Alpha carbonic anhydrase"/>
    <property type="match status" value="2"/>
</dbReference>
<accession>A0A553NF63</accession>
<name>A0A553NF63_TIGCA</name>
<evidence type="ECO:0000256" key="4">
    <source>
        <dbReference type="RuleBase" id="RU367011"/>
    </source>
</evidence>
<comment type="similarity">
    <text evidence="1 4">Belongs to the alpha-carbonic anhydrase family.</text>
</comment>